<dbReference type="OrthoDB" id="3429377at2"/>
<reference evidence="1 2" key="1">
    <citation type="submission" date="2018-03" db="EMBL/GenBank/DDBJ databases">
        <title>Genomic Encyclopedia of Archaeal and Bacterial Type Strains, Phase II (KMG-II): from individual species to whole genera.</title>
        <authorList>
            <person name="Goeker M."/>
        </authorList>
    </citation>
    <scope>NUCLEOTIDE SEQUENCE [LARGE SCALE GENOMIC DNA]</scope>
    <source>
        <strain evidence="1 2">DSM 100065</strain>
    </source>
</reference>
<gene>
    <name evidence="1" type="ORF">CLV47_11459</name>
</gene>
<dbReference type="InterPro" id="IPR046179">
    <property type="entry name" value="DUF6188"/>
</dbReference>
<dbReference type="RefSeq" id="WP_106349943.1">
    <property type="nucleotide sequence ID" value="NZ_PVUE01000014.1"/>
</dbReference>
<evidence type="ECO:0000313" key="2">
    <source>
        <dbReference type="Proteomes" id="UP000237752"/>
    </source>
</evidence>
<comment type="caution">
    <text evidence="1">The sequence shown here is derived from an EMBL/GenBank/DDBJ whole genome shotgun (WGS) entry which is preliminary data.</text>
</comment>
<sequence length="156" mass="16932">MRASTQDVSYANKQLGFARGAHLLRVSLSYSPGTTLHFESYERTNREFEIRLANIEITHGTGHVWPSADHDDAHQAGQLWRGDSQAGDAAAHLIALLRAGPVRGAVASTDGILAITFANKARIRALPEDNYEGWELDGPKGLKIISCPGGELAIWT</sequence>
<accession>A0A2T0ZWN3</accession>
<organism evidence="1 2">
    <name type="scientific">Antricoccus suffuscus</name>
    <dbReference type="NCBI Taxonomy" id="1629062"/>
    <lineage>
        <taxon>Bacteria</taxon>
        <taxon>Bacillati</taxon>
        <taxon>Actinomycetota</taxon>
        <taxon>Actinomycetes</taxon>
        <taxon>Geodermatophilales</taxon>
        <taxon>Antricoccaceae</taxon>
        <taxon>Antricoccus</taxon>
    </lineage>
</organism>
<protein>
    <submittedName>
        <fullName evidence="1">Uncharacterized protein</fullName>
    </submittedName>
</protein>
<dbReference type="Proteomes" id="UP000237752">
    <property type="component" value="Unassembled WGS sequence"/>
</dbReference>
<dbReference type="EMBL" id="PVUE01000014">
    <property type="protein sequence ID" value="PRZ40762.1"/>
    <property type="molecule type" value="Genomic_DNA"/>
</dbReference>
<name>A0A2T0ZWN3_9ACTN</name>
<dbReference type="AlphaFoldDB" id="A0A2T0ZWN3"/>
<keyword evidence="2" id="KW-1185">Reference proteome</keyword>
<evidence type="ECO:0000313" key="1">
    <source>
        <dbReference type="EMBL" id="PRZ40762.1"/>
    </source>
</evidence>
<proteinExistence type="predicted"/>
<dbReference type="Pfam" id="PF19686">
    <property type="entry name" value="DUF6188"/>
    <property type="match status" value="1"/>
</dbReference>